<evidence type="ECO:0000313" key="2">
    <source>
        <dbReference type="Proteomes" id="UP000323142"/>
    </source>
</evidence>
<dbReference type="OrthoDB" id="5918636at2"/>
<dbReference type="AlphaFoldDB" id="A0A5B2V0N7"/>
<dbReference type="Pfam" id="PF14022">
    <property type="entry name" value="DUF4238"/>
    <property type="match status" value="1"/>
</dbReference>
<dbReference type="Proteomes" id="UP000323142">
    <property type="component" value="Unassembled WGS sequence"/>
</dbReference>
<reference evidence="1 2" key="1">
    <citation type="submission" date="2019-09" db="EMBL/GenBank/DDBJ databases">
        <title>Salinarimonas rosea gen. nov., sp. nov., a new member of the a-2 subgroup of the Proteobacteria.</title>
        <authorList>
            <person name="Liu J."/>
        </authorList>
    </citation>
    <scope>NUCLEOTIDE SEQUENCE [LARGE SCALE GENOMIC DNA]</scope>
    <source>
        <strain evidence="1 2">BN140002</strain>
    </source>
</reference>
<keyword evidence="2" id="KW-1185">Reference proteome</keyword>
<dbReference type="InterPro" id="IPR025332">
    <property type="entry name" value="DUF4238"/>
</dbReference>
<proteinExistence type="predicted"/>
<dbReference type="EMBL" id="VUOA01000060">
    <property type="protein sequence ID" value="KAA2233063.1"/>
    <property type="molecule type" value="Genomic_DNA"/>
</dbReference>
<reference evidence="1 2" key="2">
    <citation type="submission" date="2019-09" db="EMBL/GenBank/DDBJ databases">
        <authorList>
            <person name="Jin C."/>
        </authorList>
    </citation>
    <scope>NUCLEOTIDE SEQUENCE [LARGE SCALE GENOMIC DNA]</scope>
    <source>
        <strain evidence="1 2">BN140002</strain>
    </source>
</reference>
<evidence type="ECO:0000313" key="1">
    <source>
        <dbReference type="EMBL" id="KAA2233063.1"/>
    </source>
</evidence>
<comment type="caution">
    <text evidence="1">The sequence shown here is derived from an EMBL/GenBank/DDBJ whole genome shotgun (WGS) entry which is preliminary data.</text>
</comment>
<protein>
    <submittedName>
        <fullName evidence="1">DUF4238 domain-containing protein</fullName>
    </submittedName>
</protein>
<gene>
    <name evidence="1" type="ORF">F0L46_24925</name>
</gene>
<organism evidence="1 2">
    <name type="scientific">Salinarimonas soli</name>
    <dbReference type="NCBI Taxonomy" id="1638099"/>
    <lineage>
        <taxon>Bacteria</taxon>
        <taxon>Pseudomonadati</taxon>
        <taxon>Pseudomonadota</taxon>
        <taxon>Alphaproteobacteria</taxon>
        <taxon>Hyphomicrobiales</taxon>
        <taxon>Salinarimonadaceae</taxon>
        <taxon>Salinarimonas</taxon>
    </lineage>
</organism>
<sequence length="349" mass="39865">MQALLSAAILLGVRNYRTRLRVGGASTQKPSWRHHFIPEFYLKRWSLGGTKLVQFSRPYGSTVKPKTLSPRETGFQDKLYTLAGLDPELAQALEEQYFQKIDGAAADALARLHAKPGSELTKRERVGWTQFLVSLWTRNPEEVEATKQVYAANWTKTTPKMEEAYFSAKRPNDPPTFAEYLATVSKEFVERNAMLALANRGKPLHSTLHIANMKWGSLKTPFWTEALLTSDRPIIRYGGLAIDDAYIVMPIRPKHIFFSVNTPYAGRALIEQEPSKLVAEMNKQVTQQAHWFVYATTDRPLVFVQEHMSQKPAPIIAKKIKLFPSGHRINPRALRRGEQLREYYRDIPI</sequence>
<name>A0A5B2V0N7_9HYPH</name>
<accession>A0A5B2V0N7</accession>